<dbReference type="Proteomes" id="UP000827721">
    <property type="component" value="Unassembled WGS sequence"/>
</dbReference>
<keyword evidence="4" id="KW-0479">Metal-binding</keyword>
<dbReference type="InterPro" id="IPR007818">
    <property type="entry name" value="SHI"/>
</dbReference>
<dbReference type="NCBIfam" id="TIGR01624">
    <property type="entry name" value="LRP1_Cterm"/>
    <property type="match status" value="1"/>
</dbReference>
<evidence type="ECO:0000256" key="5">
    <source>
        <dbReference type="ARBA" id="ARBA00022833"/>
    </source>
</evidence>
<comment type="subcellular location">
    <subcellularLocation>
        <location evidence="1">Nucleus</location>
    </subcellularLocation>
</comment>
<proteinExistence type="inferred from homology"/>
<dbReference type="Pfam" id="PF05142">
    <property type="entry name" value="DUF702"/>
    <property type="match status" value="1"/>
</dbReference>
<evidence type="ECO:0000313" key="12">
    <source>
        <dbReference type="EMBL" id="KAH7548572.1"/>
    </source>
</evidence>
<name>A0ABQ8H5J6_9ROSI</name>
<evidence type="ECO:0000256" key="9">
    <source>
        <dbReference type="ARBA" id="ARBA00023242"/>
    </source>
</evidence>
<organism evidence="12 13">
    <name type="scientific">Xanthoceras sorbifolium</name>
    <dbReference type="NCBI Taxonomy" id="99658"/>
    <lineage>
        <taxon>Eukaryota</taxon>
        <taxon>Viridiplantae</taxon>
        <taxon>Streptophyta</taxon>
        <taxon>Embryophyta</taxon>
        <taxon>Tracheophyta</taxon>
        <taxon>Spermatophyta</taxon>
        <taxon>Magnoliopsida</taxon>
        <taxon>eudicotyledons</taxon>
        <taxon>Gunneridae</taxon>
        <taxon>Pentapetalae</taxon>
        <taxon>rosids</taxon>
        <taxon>malvids</taxon>
        <taxon>Sapindales</taxon>
        <taxon>Sapindaceae</taxon>
        <taxon>Xanthoceroideae</taxon>
        <taxon>Xanthoceras</taxon>
    </lineage>
</organism>
<keyword evidence="8" id="KW-0010">Activator</keyword>
<dbReference type="PANTHER" id="PTHR31604">
    <property type="entry name" value="PROTEIN LATERAL ROOT PRIMORDIUM 1"/>
    <property type="match status" value="1"/>
</dbReference>
<reference evidence="12 13" key="1">
    <citation type="submission" date="2021-02" db="EMBL/GenBank/DDBJ databases">
        <title>Plant Genome Project.</title>
        <authorList>
            <person name="Zhang R.-G."/>
        </authorList>
    </citation>
    <scope>NUCLEOTIDE SEQUENCE [LARGE SCALE GENOMIC DNA]</scope>
    <source>
        <tissue evidence="12">Leaves</tissue>
    </source>
</reference>
<evidence type="ECO:0000256" key="8">
    <source>
        <dbReference type="ARBA" id="ARBA00023159"/>
    </source>
</evidence>
<sequence length="268" mass="28934">MLGLHNILLISQPSSSQHSHPPPLYDDHDDGDGDGDGDGSLKVCRDCGNRAKKECSFRRCRTCCKTHGFDCATHVRSTWVPASKRREKNIGASGSGSSSYGVKRPRPFRVSSPSSHNVNTTATTSSCSANDLSLGISSHPQGLCVVWCGAIDSRFKKSLPGRIEAPAVFRNIRVTNVSDGEAENAYVATVNISGHVFKGLLYDHGSDDKKNVFPCLTKLHMETSASGRRYNRDSSSKMQMETSTSGRYRDSSSPIVDPSNTCTTASGN</sequence>
<evidence type="ECO:0000256" key="2">
    <source>
        <dbReference type="ARBA" id="ARBA00006911"/>
    </source>
</evidence>
<keyword evidence="13" id="KW-1185">Reference proteome</keyword>
<evidence type="ECO:0000256" key="11">
    <source>
        <dbReference type="SAM" id="MobiDB-lite"/>
    </source>
</evidence>
<evidence type="ECO:0000256" key="4">
    <source>
        <dbReference type="ARBA" id="ARBA00022723"/>
    </source>
</evidence>
<feature type="region of interest" description="Disordered" evidence="11">
    <location>
        <begin position="226"/>
        <end position="268"/>
    </location>
</feature>
<keyword evidence="10" id="KW-0927">Auxin signaling pathway</keyword>
<feature type="compositionally biased region" description="Low complexity" evidence="11">
    <location>
        <begin position="91"/>
        <end position="101"/>
    </location>
</feature>
<keyword evidence="6" id="KW-0073">Auxin biosynthesis</keyword>
<comment type="caution">
    <text evidence="12">The sequence shown here is derived from an EMBL/GenBank/DDBJ whole genome shotgun (WGS) entry which is preliminary data.</text>
</comment>
<evidence type="ECO:0000256" key="10">
    <source>
        <dbReference type="ARBA" id="ARBA00023294"/>
    </source>
</evidence>
<dbReference type="InterPro" id="IPR006511">
    <property type="entry name" value="SHI_C"/>
</dbReference>
<keyword evidence="9" id="KW-0539">Nucleus</keyword>
<feature type="region of interest" description="Disordered" evidence="11">
    <location>
        <begin position="12"/>
        <end position="32"/>
    </location>
</feature>
<evidence type="ECO:0000256" key="7">
    <source>
        <dbReference type="ARBA" id="ARBA00023125"/>
    </source>
</evidence>
<keyword evidence="7" id="KW-0238">DNA-binding</keyword>
<feature type="compositionally biased region" description="Polar residues" evidence="11">
    <location>
        <begin position="236"/>
        <end position="268"/>
    </location>
</feature>
<evidence type="ECO:0000256" key="1">
    <source>
        <dbReference type="ARBA" id="ARBA00004123"/>
    </source>
</evidence>
<comment type="similarity">
    <text evidence="2">Belongs to the SHI protein family.</text>
</comment>
<accession>A0ABQ8H5J6</accession>
<evidence type="ECO:0000256" key="3">
    <source>
        <dbReference type="ARBA" id="ARBA00022473"/>
    </source>
</evidence>
<keyword evidence="3" id="KW-0217">Developmental protein</keyword>
<dbReference type="NCBIfam" id="TIGR01623">
    <property type="entry name" value="put_zinc_LRP1"/>
    <property type="match status" value="1"/>
</dbReference>
<evidence type="ECO:0000313" key="13">
    <source>
        <dbReference type="Proteomes" id="UP000827721"/>
    </source>
</evidence>
<protein>
    <submittedName>
        <fullName evidence="12">Uncharacterized protein</fullName>
    </submittedName>
</protein>
<keyword evidence="5" id="KW-0862">Zinc</keyword>
<gene>
    <name evidence="12" type="ORF">JRO89_XS14G0169800</name>
</gene>
<feature type="region of interest" description="Disordered" evidence="11">
    <location>
        <begin position="82"/>
        <end position="122"/>
    </location>
</feature>
<dbReference type="EMBL" id="JAFEMO010000014">
    <property type="protein sequence ID" value="KAH7548572.1"/>
    <property type="molecule type" value="Genomic_DNA"/>
</dbReference>
<evidence type="ECO:0000256" key="6">
    <source>
        <dbReference type="ARBA" id="ARBA00023070"/>
    </source>
</evidence>
<dbReference type="PANTHER" id="PTHR31604:SF28">
    <property type="entry name" value="PROTEIN SHI RELATED SEQUENCE 6"/>
    <property type="match status" value="1"/>
</dbReference>
<dbReference type="InterPro" id="IPR006510">
    <property type="entry name" value="Znf_LRP1"/>
</dbReference>
<feature type="compositionally biased region" description="Low complexity" evidence="11">
    <location>
        <begin position="108"/>
        <end position="122"/>
    </location>
</feature>